<protein>
    <recommendedName>
        <fullName evidence="11">Receptor activity-modifying protein 1</fullName>
    </recommendedName>
</protein>
<comment type="similarity">
    <text evidence="2">Belongs to the RAMP family.</text>
</comment>
<comment type="subunit">
    <text evidence="13">Heterodimer of CALCRL and RAMP1; the interaction induces allosteric modulation of CALCRL function and CGRP1/CALCA and CGRP2/CALCB ligand specificity. Heterodimer of CALCR and RAMP1; interaction forms the AMYR1 receptor complex for amylin/IAPP and CGRP1/CALCA ligands.</text>
</comment>
<evidence type="ECO:0000256" key="5">
    <source>
        <dbReference type="ARBA" id="ARBA00022692"/>
    </source>
</evidence>
<evidence type="ECO:0000256" key="3">
    <source>
        <dbReference type="ARBA" id="ARBA00022448"/>
    </source>
</evidence>
<comment type="function">
    <text evidence="12">Accessory protein that interacts with and modulates the function of G-protein coupled receptors including calcitonin gene-related peptide type 1 receptor (CALCRL) and calcitonin receptor (CALCR). Required for the transport of CALCRL to the plasma membrane. Together with CALCRL, form the receptor complex for the calcitonin gene-related peptides CGRP1/CALCA and CGRP2/CALCB. Together with CALCR, form the AMYR1 receptor complex for amylin/IAPP and CGRP1/CALCA.</text>
</comment>
<dbReference type="EMBL" id="AAQR03144129">
    <property type="status" value="NOT_ANNOTATED_CDS"/>
    <property type="molecule type" value="Genomic_DNA"/>
</dbReference>
<dbReference type="InterPro" id="IPR006985">
    <property type="entry name" value="RAMP"/>
</dbReference>
<evidence type="ECO:0000256" key="9">
    <source>
        <dbReference type="ARBA" id="ARBA00023157"/>
    </source>
</evidence>
<dbReference type="Pfam" id="PF04901">
    <property type="entry name" value="RAMP"/>
    <property type="match status" value="1"/>
</dbReference>
<dbReference type="GO" id="GO:0007186">
    <property type="term" value="P:G protein-coupled receptor signaling pathway"/>
    <property type="evidence" value="ECO:0007669"/>
    <property type="project" value="TreeGrafter"/>
</dbReference>
<dbReference type="Proteomes" id="UP000005225">
    <property type="component" value="Unassembled WGS sequence"/>
</dbReference>
<dbReference type="FunCoup" id="H0WPI2">
    <property type="interactions" value="192"/>
</dbReference>
<dbReference type="PANTHER" id="PTHR14076:SF3">
    <property type="entry name" value="RECEPTOR ACTIVITY-MODIFYING PROTEIN 1"/>
    <property type="match status" value="1"/>
</dbReference>
<evidence type="ECO:0000256" key="7">
    <source>
        <dbReference type="ARBA" id="ARBA00022989"/>
    </source>
</evidence>
<evidence type="ECO:0000256" key="13">
    <source>
        <dbReference type="ARBA" id="ARBA00049674"/>
    </source>
</evidence>
<dbReference type="GO" id="GO:0005886">
    <property type="term" value="C:plasma membrane"/>
    <property type="evidence" value="ECO:0007669"/>
    <property type="project" value="UniProtKB-SubCell"/>
</dbReference>
<dbReference type="GO" id="GO:0008277">
    <property type="term" value="P:regulation of G protein-coupled receptor signaling pathway"/>
    <property type="evidence" value="ECO:0007669"/>
    <property type="project" value="InterPro"/>
</dbReference>
<reference evidence="16" key="1">
    <citation type="submission" date="2011-03" db="EMBL/GenBank/DDBJ databases">
        <title>Version 3 of the genome sequence of Otolemur garnettii (Bushbaby).</title>
        <authorList>
            <consortium name="The Broad Institute Genome Sequencing Platform"/>
            <person name="Di Palma F."/>
            <person name="Johnson J."/>
            <person name="Lander E.S."/>
            <person name="Lindblad-Toh K."/>
            <person name="Jaffe D.B."/>
            <person name="Gnerre S."/>
            <person name="MacCallum I."/>
            <person name="Przybylski D."/>
            <person name="Ribeiro F.J."/>
            <person name="Burton J.N."/>
            <person name="Walker B.J."/>
            <person name="Sharpe T."/>
            <person name="Hall G."/>
        </authorList>
    </citation>
    <scope>NUCLEOTIDE SEQUENCE [LARGE SCALE GENOMIC DNA]</scope>
</reference>
<dbReference type="STRING" id="30611.ENSOGAP00000003794"/>
<name>H0WPI2_OTOGA</name>
<dbReference type="GO" id="GO:0006816">
    <property type="term" value="P:calcium ion transport"/>
    <property type="evidence" value="ECO:0007669"/>
    <property type="project" value="TreeGrafter"/>
</dbReference>
<keyword evidence="9" id="KW-1015">Disulfide bond</keyword>
<keyword evidence="5 14" id="KW-0812">Transmembrane</keyword>
<dbReference type="HOGENOM" id="CLU_2518273_0_0_1"/>
<accession>H0WPI2</accession>
<dbReference type="PANTHER" id="PTHR14076">
    <property type="entry name" value="RECEPTOR ACTIVITY MODIFYING PROTEIN RAMP"/>
    <property type="match status" value="1"/>
</dbReference>
<evidence type="ECO:0000313" key="15">
    <source>
        <dbReference type="Ensembl" id="ENSOGAP00000003794.2"/>
    </source>
</evidence>
<dbReference type="GO" id="GO:0043235">
    <property type="term" value="C:receptor complex"/>
    <property type="evidence" value="ECO:0007669"/>
    <property type="project" value="TreeGrafter"/>
</dbReference>
<comment type="subcellular location">
    <subcellularLocation>
        <location evidence="1">Cell membrane</location>
        <topology evidence="1">Single-pass type I membrane protein</topology>
    </subcellularLocation>
</comment>
<dbReference type="GO" id="GO:0006886">
    <property type="term" value="P:intracellular protein transport"/>
    <property type="evidence" value="ECO:0007669"/>
    <property type="project" value="InterPro"/>
</dbReference>
<evidence type="ECO:0000256" key="14">
    <source>
        <dbReference type="SAM" id="Phobius"/>
    </source>
</evidence>
<sequence length="84" mass="9624">SYGELTDCTQHVAVKMGCFWPNAEVDKFFIAVHRHYFKQCPTSGRTLLEPPHTILCPFVVLPIVVTLLMTSLVVWKTKRPDTTY</sequence>
<keyword evidence="7 14" id="KW-1133">Transmembrane helix</keyword>
<dbReference type="GO" id="GO:0072659">
    <property type="term" value="P:protein localization to plasma membrane"/>
    <property type="evidence" value="ECO:0007669"/>
    <property type="project" value="TreeGrafter"/>
</dbReference>
<feature type="transmembrane region" description="Helical" evidence="14">
    <location>
        <begin position="52"/>
        <end position="75"/>
    </location>
</feature>
<dbReference type="OMA" id="HKEYFAN"/>
<evidence type="ECO:0000256" key="12">
    <source>
        <dbReference type="ARBA" id="ARBA00049570"/>
    </source>
</evidence>
<evidence type="ECO:0000256" key="10">
    <source>
        <dbReference type="ARBA" id="ARBA00023170"/>
    </source>
</evidence>
<keyword evidence="16" id="KW-1185">Reference proteome</keyword>
<keyword evidence="10" id="KW-0675">Receptor</keyword>
<dbReference type="Ensembl" id="ENSOGAT00000004251.2">
    <property type="protein sequence ID" value="ENSOGAP00000003794.2"/>
    <property type="gene ID" value="ENSOGAG00000004248.2"/>
</dbReference>
<organism evidence="15 16">
    <name type="scientific">Otolemur garnettii</name>
    <name type="common">Small-eared galago</name>
    <name type="synonym">Garnett's greater bushbaby</name>
    <dbReference type="NCBI Taxonomy" id="30611"/>
    <lineage>
        <taxon>Eukaryota</taxon>
        <taxon>Metazoa</taxon>
        <taxon>Chordata</taxon>
        <taxon>Craniata</taxon>
        <taxon>Vertebrata</taxon>
        <taxon>Euteleostomi</taxon>
        <taxon>Mammalia</taxon>
        <taxon>Eutheria</taxon>
        <taxon>Euarchontoglires</taxon>
        <taxon>Primates</taxon>
        <taxon>Strepsirrhini</taxon>
        <taxon>Lorisiformes</taxon>
        <taxon>Galagidae</taxon>
        <taxon>Otolemur</taxon>
    </lineage>
</organism>
<keyword evidence="6" id="KW-0732">Signal</keyword>
<dbReference type="InterPro" id="IPR038126">
    <property type="entry name" value="RAMP_sf"/>
</dbReference>
<dbReference type="eggNOG" id="ENOG502S0TC">
    <property type="taxonomic scope" value="Eukaryota"/>
</dbReference>
<dbReference type="GO" id="GO:0009986">
    <property type="term" value="C:cell surface"/>
    <property type="evidence" value="ECO:0007669"/>
    <property type="project" value="TreeGrafter"/>
</dbReference>
<evidence type="ECO:0000256" key="8">
    <source>
        <dbReference type="ARBA" id="ARBA00023136"/>
    </source>
</evidence>
<evidence type="ECO:0000256" key="2">
    <source>
        <dbReference type="ARBA" id="ARBA00007087"/>
    </source>
</evidence>
<keyword evidence="8 14" id="KW-0472">Membrane</keyword>
<evidence type="ECO:0000256" key="1">
    <source>
        <dbReference type="ARBA" id="ARBA00004251"/>
    </source>
</evidence>
<reference evidence="15" key="2">
    <citation type="submission" date="2025-08" db="UniProtKB">
        <authorList>
            <consortium name="Ensembl"/>
        </authorList>
    </citation>
    <scope>IDENTIFICATION</scope>
</reference>
<evidence type="ECO:0000256" key="6">
    <source>
        <dbReference type="ARBA" id="ARBA00022729"/>
    </source>
</evidence>
<dbReference type="GeneTree" id="ENSGT00940000159224"/>
<dbReference type="GO" id="GO:0032870">
    <property type="term" value="P:cellular response to hormone stimulus"/>
    <property type="evidence" value="ECO:0007669"/>
    <property type="project" value="TreeGrafter"/>
</dbReference>
<evidence type="ECO:0000256" key="4">
    <source>
        <dbReference type="ARBA" id="ARBA00022475"/>
    </source>
</evidence>
<dbReference type="GO" id="GO:0031623">
    <property type="term" value="P:receptor internalization"/>
    <property type="evidence" value="ECO:0007669"/>
    <property type="project" value="TreeGrafter"/>
</dbReference>
<reference evidence="15" key="3">
    <citation type="submission" date="2025-09" db="UniProtKB">
        <authorList>
            <consortium name="Ensembl"/>
        </authorList>
    </citation>
    <scope>IDENTIFICATION</scope>
</reference>
<proteinExistence type="inferred from homology"/>
<keyword evidence="4" id="KW-1003">Cell membrane</keyword>
<dbReference type="Gene3D" id="1.10.150.510">
    <property type="entry name" value="Receptor activity modifying family"/>
    <property type="match status" value="1"/>
</dbReference>
<dbReference type="GO" id="GO:0015026">
    <property type="term" value="F:coreceptor activity"/>
    <property type="evidence" value="ECO:0007669"/>
    <property type="project" value="InterPro"/>
</dbReference>
<evidence type="ECO:0000313" key="16">
    <source>
        <dbReference type="Proteomes" id="UP000005225"/>
    </source>
</evidence>
<dbReference type="InParanoid" id="H0WPI2"/>
<keyword evidence="3" id="KW-0813">Transport</keyword>
<dbReference type="AlphaFoldDB" id="H0WPI2"/>
<evidence type="ECO:0000256" key="11">
    <source>
        <dbReference type="ARBA" id="ARBA00041071"/>
    </source>
</evidence>